<accession>A0A5B8Y5B5</accession>
<dbReference type="EMBL" id="CP041186">
    <property type="protein sequence ID" value="QDG49748.1"/>
    <property type="molecule type" value="Genomic_DNA"/>
</dbReference>
<dbReference type="OrthoDB" id="5499642at2"/>
<dbReference type="AlphaFoldDB" id="A0A4Y6PN59"/>
<name>A0A4Y6PN59_PERCE</name>
<dbReference type="Proteomes" id="UP000315995">
    <property type="component" value="Chromosome"/>
</dbReference>
<accession>A0A4Y6PN59</accession>
<gene>
    <name evidence="1" type="ORF">FIV42_03050</name>
</gene>
<evidence type="ECO:0008006" key="3">
    <source>
        <dbReference type="Google" id="ProtNLM"/>
    </source>
</evidence>
<evidence type="ECO:0000313" key="1">
    <source>
        <dbReference type="EMBL" id="QDG49748.1"/>
    </source>
</evidence>
<reference evidence="1 2" key="1">
    <citation type="submission" date="2019-06" db="EMBL/GenBank/DDBJ databases">
        <title>Persicimonas caeni gen. nov., sp. nov., a predatory bacterium isolated from solar saltern.</title>
        <authorList>
            <person name="Wang S."/>
        </authorList>
    </citation>
    <scope>NUCLEOTIDE SEQUENCE [LARGE SCALE GENOMIC DNA]</scope>
    <source>
        <strain evidence="1 2">YN101</strain>
    </source>
</reference>
<organism evidence="1 2">
    <name type="scientific">Persicimonas caeni</name>
    <dbReference type="NCBI Taxonomy" id="2292766"/>
    <lineage>
        <taxon>Bacteria</taxon>
        <taxon>Deltaproteobacteria</taxon>
        <taxon>Bradymonadales</taxon>
        <taxon>Bradymonadaceae</taxon>
        <taxon>Persicimonas</taxon>
    </lineage>
</organism>
<sequence>MPGRPSSDPKVGVITEHSAIAGFDQTVFADGVYVPAAPDETKVASLGRLLDQEVDVVAVVGDDRLVADVLSTHRRHFRTHPTPLRLFVMRAGQFTRVADALDAPALEPKTFRRLKSALLAGNLNRRLLPTLKVTSSAQPSAQLGFSFGAGLFYRLFEAYHRAGASTVGAVSSTLGRIAREMLLESTSALEPVKARVAVDGRPRADSIGFLLASSLKHSWLGLHLLEERDISFRMGNSSAELIREVAKARALPRFLRSDSGAEAFERIHIDWTGGYVLDGELYEPSMPYVVQVKEGPVAHFVTL</sequence>
<evidence type="ECO:0000313" key="2">
    <source>
        <dbReference type="Proteomes" id="UP000315995"/>
    </source>
</evidence>
<proteinExistence type="predicted"/>
<dbReference type="RefSeq" id="WP_141196245.1">
    <property type="nucleotide sequence ID" value="NZ_CP041186.1"/>
</dbReference>
<keyword evidence="2" id="KW-1185">Reference proteome</keyword>
<dbReference type="SUPFAM" id="SSF111331">
    <property type="entry name" value="NAD kinase/diacylglycerol kinase-like"/>
    <property type="match status" value="1"/>
</dbReference>
<protein>
    <recommendedName>
        <fullName evidence="3">DAGKc domain-containing protein</fullName>
    </recommendedName>
</protein>
<dbReference type="InterPro" id="IPR016064">
    <property type="entry name" value="NAD/diacylglycerol_kinase_sf"/>
</dbReference>